<dbReference type="Pfam" id="PF14234">
    <property type="entry name" value="DUF4336"/>
    <property type="match status" value="1"/>
</dbReference>
<proteinExistence type="predicted"/>
<keyword evidence="2" id="KW-1185">Reference proteome</keyword>
<accession>A0A3S9HMA7</accession>
<dbReference type="KEGG" id="upv:EJN92_15365"/>
<evidence type="ECO:0000313" key="1">
    <source>
        <dbReference type="EMBL" id="AZP13253.1"/>
    </source>
</evidence>
<dbReference type="OrthoDB" id="450111at2"/>
<organism evidence="1 2">
    <name type="scientific">Undibacterium parvum</name>
    <dbReference type="NCBI Taxonomy" id="401471"/>
    <lineage>
        <taxon>Bacteria</taxon>
        <taxon>Pseudomonadati</taxon>
        <taxon>Pseudomonadota</taxon>
        <taxon>Betaproteobacteria</taxon>
        <taxon>Burkholderiales</taxon>
        <taxon>Oxalobacteraceae</taxon>
        <taxon>Undibacterium</taxon>
    </lineage>
</organism>
<dbReference type="Proteomes" id="UP000275663">
    <property type="component" value="Chromosome"/>
</dbReference>
<dbReference type="PANTHER" id="PTHR33835">
    <property type="entry name" value="YALI0C07656P"/>
    <property type="match status" value="1"/>
</dbReference>
<evidence type="ECO:0000313" key="2">
    <source>
        <dbReference type="Proteomes" id="UP000275663"/>
    </source>
</evidence>
<dbReference type="RefSeq" id="WP_126128629.1">
    <property type="nucleotide sequence ID" value="NZ_CP034464.1"/>
</dbReference>
<sequence>MLKEITDNLWHLEHHFSLRGVPYSSRMTVVRLNDGRLCLHSPVPISSAVEEHLRQLGVVSFILAPSKKHHRFVAECAALFPEAAVFGAPGLMQKREDIAGLQEIPSTSNPAWWPELECFLFNGIPSMNEMVWFHRASATLILSDLCQWWRGELPFLARCYASLNGVRKQMAVPNTVQMSIHDHFAARLSAERILQWPYRRVITAHNVILENHDVRKLGQALASFRRN</sequence>
<dbReference type="AlphaFoldDB" id="A0A3S9HMA7"/>
<gene>
    <name evidence="1" type="ORF">EJN92_15365</name>
</gene>
<reference evidence="1 2" key="1">
    <citation type="journal article" date="2011" name="Int. J. Syst. Evol. Microbiol.">
        <title>Description of Undibacterium oligocarboniphilum sp. nov., isolated from purified water, and Undibacterium pigrum strain CCUG 49012 as the type strain of Undibacterium parvum sp. nov., and emended descriptions of the genus Undibacterium and the species Undibacterium pigrum.</title>
        <authorList>
            <person name="Eder W."/>
            <person name="Wanner G."/>
            <person name="Ludwig W."/>
            <person name="Busse H.J."/>
            <person name="Ziemke-Kageler F."/>
            <person name="Lang E."/>
        </authorList>
    </citation>
    <scope>NUCLEOTIDE SEQUENCE [LARGE SCALE GENOMIC DNA]</scope>
    <source>
        <strain evidence="1 2">DSM 23061</strain>
    </source>
</reference>
<dbReference type="EMBL" id="CP034464">
    <property type="protein sequence ID" value="AZP13253.1"/>
    <property type="molecule type" value="Genomic_DNA"/>
</dbReference>
<dbReference type="InterPro" id="IPR025638">
    <property type="entry name" value="DUF4336"/>
</dbReference>
<dbReference type="PANTHER" id="PTHR33835:SF1">
    <property type="entry name" value="METALLO-BETA-LACTAMASE DOMAIN-CONTAINING PROTEIN"/>
    <property type="match status" value="1"/>
</dbReference>
<dbReference type="SUPFAM" id="SSF56281">
    <property type="entry name" value="Metallo-hydrolase/oxidoreductase"/>
    <property type="match status" value="1"/>
</dbReference>
<protein>
    <submittedName>
        <fullName evidence="1">DUF4336 domain-containing protein</fullName>
    </submittedName>
</protein>
<dbReference type="InterPro" id="IPR036866">
    <property type="entry name" value="RibonucZ/Hydroxyglut_hydro"/>
</dbReference>
<name>A0A3S9HMA7_9BURK</name>